<evidence type="ECO:0000256" key="2">
    <source>
        <dbReference type="ARBA" id="ARBA00022801"/>
    </source>
</evidence>
<keyword evidence="5" id="KW-1185">Reference proteome</keyword>
<evidence type="ECO:0000313" key="5">
    <source>
        <dbReference type="Proteomes" id="UP000245468"/>
    </source>
</evidence>
<dbReference type="Pfam" id="PF00293">
    <property type="entry name" value="NUDIX"/>
    <property type="match status" value="1"/>
</dbReference>
<dbReference type="RefSeq" id="WP_109322802.1">
    <property type="nucleotide sequence ID" value="NZ_CP029346.1"/>
</dbReference>
<evidence type="ECO:0000256" key="1">
    <source>
        <dbReference type="ARBA" id="ARBA00001946"/>
    </source>
</evidence>
<evidence type="ECO:0000259" key="3">
    <source>
        <dbReference type="PROSITE" id="PS51462"/>
    </source>
</evidence>
<comment type="cofactor">
    <cofactor evidence="1">
        <name>Mg(2+)</name>
        <dbReference type="ChEBI" id="CHEBI:18420"/>
    </cofactor>
</comment>
<dbReference type="EMBL" id="CP029346">
    <property type="protein sequence ID" value="AWL09099.1"/>
    <property type="molecule type" value="Genomic_DNA"/>
</dbReference>
<keyword evidence="2 4" id="KW-0378">Hydrolase</keyword>
<dbReference type="InterPro" id="IPR015797">
    <property type="entry name" value="NUDIX_hydrolase-like_dom_sf"/>
</dbReference>
<protein>
    <submittedName>
        <fullName evidence="4">Diadenosine hexaphosphate hydrolase (ATP-forming)</fullName>
        <ecNumber evidence="4">3.6.1.61</ecNumber>
    </submittedName>
</protein>
<feature type="domain" description="Nudix hydrolase" evidence="3">
    <location>
        <begin position="94"/>
        <end position="222"/>
    </location>
</feature>
<dbReference type="CDD" id="cd03673">
    <property type="entry name" value="NUDIX_Ap6A_hydrolase"/>
    <property type="match status" value="1"/>
</dbReference>
<dbReference type="EC" id="3.6.1.61" evidence="4"/>
<dbReference type="Proteomes" id="UP000245468">
    <property type="component" value="Chromosome"/>
</dbReference>
<dbReference type="OrthoDB" id="9816289at2"/>
<dbReference type="KEGG" id="psez:HME7025_01237"/>
<evidence type="ECO:0000313" key="4">
    <source>
        <dbReference type="EMBL" id="AWL09099.1"/>
    </source>
</evidence>
<dbReference type="SUPFAM" id="SSF55811">
    <property type="entry name" value="Nudix"/>
    <property type="match status" value="1"/>
</dbReference>
<sequence length="231" mass="26807">MILFIDDRPIRIYKESKKHAIPLGDEFELVIDARLQPVRLSDFKGHTCILNLTLDQMEKLIHGLHQKPGATFDSVYILVKDIKPFKQRIFGMYQLLEAAGGVVLNSEDKVLWMLRLGKWDLPKGKLEKGEKFKKAAVREVEEECNVKAVLDQKLCTTYHTYTHKNQRILKKTKWYLMNSIGNTKLIPQKEENIEKVEWLGPAAMNKAMTNTYSSIRYVIHRFQLLCSSSKL</sequence>
<name>A0A2S2DUV6_9BACT</name>
<dbReference type="GO" id="GO:0016787">
    <property type="term" value="F:hydrolase activity"/>
    <property type="evidence" value="ECO:0007669"/>
    <property type="project" value="UniProtKB-KW"/>
</dbReference>
<gene>
    <name evidence="4" type="primary">ndx1</name>
    <name evidence="4" type="ORF">HME7025_01237</name>
</gene>
<dbReference type="InterPro" id="IPR000086">
    <property type="entry name" value="NUDIX_hydrolase_dom"/>
</dbReference>
<reference evidence="5" key="1">
    <citation type="submission" date="2018-05" db="EMBL/GenBank/DDBJ databases">
        <title>Pseudarcicella sp. HME7025 Genome sequencing and assembly.</title>
        <authorList>
            <person name="Kim H."/>
            <person name="Kang H."/>
            <person name="Joh K."/>
        </authorList>
    </citation>
    <scope>NUCLEOTIDE SEQUENCE [LARGE SCALE GENOMIC DNA]</scope>
    <source>
        <strain evidence="5">HME7025</strain>
    </source>
</reference>
<dbReference type="AlphaFoldDB" id="A0A2S2DUV6"/>
<dbReference type="PROSITE" id="PS51462">
    <property type="entry name" value="NUDIX"/>
    <property type="match status" value="1"/>
</dbReference>
<proteinExistence type="predicted"/>
<dbReference type="PROSITE" id="PS00893">
    <property type="entry name" value="NUDIX_BOX"/>
    <property type="match status" value="1"/>
</dbReference>
<dbReference type="PANTHER" id="PTHR43046:SF14">
    <property type="entry name" value="MUTT_NUDIX FAMILY PROTEIN"/>
    <property type="match status" value="1"/>
</dbReference>
<organism evidence="4 5">
    <name type="scientific">Aquirufa nivalisilvae</name>
    <dbReference type="NCBI Taxonomy" id="2516557"/>
    <lineage>
        <taxon>Bacteria</taxon>
        <taxon>Pseudomonadati</taxon>
        <taxon>Bacteroidota</taxon>
        <taxon>Cytophagia</taxon>
        <taxon>Cytophagales</taxon>
        <taxon>Flectobacillaceae</taxon>
        <taxon>Aquirufa</taxon>
    </lineage>
</organism>
<accession>A0A2S2DUV6</accession>
<dbReference type="Gene3D" id="3.90.79.10">
    <property type="entry name" value="Nucleoside Triphosphate Pyrophosphohydrolase"/>
    <property type="match status" value="1"/>
</dbReference>
<dbReference type="PANTHER" id="PTHR43046">
    <property type="entry name" value="GDP-MANNOSE MANNOSYL HYDROLASE"/>
    <property type="match status" value="1"/>
</dbReference>
<dbReference type="InterPro" id="IPR020084">
    <property type="entry name" value="NUDIX_hydrolase_CS"/>
</dbReference>